<evidence type="ECO:0000256" key="6">
    <source>
        <dbReference type="ARBA" id="ARBA00022553"/>
    </source>
</evidence>
<keyword evidence="8" id="KW-0539">Nucleus</keyword>
<evidence type="ECO:0000313" key="10">
    <source>
        <dbReference type="EMBL" id="RXH89845.1"/>
    </source>
</evidence>
<feature type="region of interest" description="Disordered" evidence="9">
    <location>
        <begin position="425"/>
        <end position="556"/>
    </location>
</feature>
<dbReference type="InterPro" id="IPR040309">
    <property type="entry name" value="Naf1"/>
</dbReference>
<dbReference type="GO" id="GO:0006364">
    <property type="term" value="P:rRNA processing"/>
    <property type="evidence" value="ECO:0007669"/>
    <property type="project" value="UniProtKB-KW"/>
</dbReference>
<feature type="compositionally biased region" description="Basic and acidic residues" evidence="9">
    <location>
        <begin position="133"/>
        <end position="145"/>
    </location>
</feature>
<evidence type="ECO:0000256" key="9">
    <source>
        <dbReference type="SAM" id="MobiDB-lite"/>
    </source>
</evidence>
<name>A0A498J557_MALDO</name>
<evidence type="ECO:0000256" key="1">
    <source>
        <dbReference type="ARBA" id="ARBA00004123"/>
    </source>
</evidence>
<evidence type="ECO:0000256" key="2">
    <source>
        <dbReference type="ARBA" id="ARBA00009801"/>
    </source>
</evidence>
<feature type="compositionally biased region" description="Acidic residues" evidence="9">
    <location>
        <begin position="429"/>
        <end position="445"/>
    </location>
</feature>
<keyword evidence="4" id="KW-0690">Ribosome biogenesis</keyword>
<protein>
    <recommendedName>
        <fullName evidence="3">H/ACA ribonucleoprotein complex non-core subunit NAF1</fullName>
    </recommendedName>
</protein>
<evidence type="ECO:0000256" key="3">
    <source>
        <dbReference type="ARBA" id="ARBA00021438"/>
    </source>
</evidence>
<feature type="compositionally biased region" description="Basic and acidic residues" evidence="9">
    <location>
        <begin position="246"/>
        <end position="266"/>
    </location>
</feature>
<dbReference type="InterPro" id="IPR038664">
    <property type="entry name" value="Gar1/Naf1_Cbf5-bd_sf"/>
</dbReference>
<feature type="compositionally biased region" description="Acidic residues" evidence="9">
    <location>
        <begin position="188"/>
        <end position="199"/>
    </location>
</feature>
<dbReference type="AlphaFoldDB" id="A0A498J557"/>
<dbReference type="PANTHER" id="PTHR31633">
    <property type="entry name" value="H/ACA RIBONUCLEOPROTEIN COMPLEX NON-CORE SUBUNIT NAF1"/>
    <property type="match status" value="1"/>
</dbReference>
<feature type="region of interest" description="Disordered" evidence="9">
    <location>
        <begin position="679"/>
        <end position="742"/>
    </location>
</feature>
<keyword evidence="6" id="KW-0597">Phosphoprotein</keyword>
<dbReference type="GO" id="GO:0005732">
    <property type="term" value="C:sno(s)RNA-containing ribonucleoprotein complex"/>
    <property type="evidence" value="ECO:0007669"/>
    <property type="project" value="InterPro"/>
</dbReference>
<dbReference type="PANTHER" id="PTHR31633:SF1">
    <property type="entry name" value="H_ACA RIBONUCLEOPROTEIN COMPLEX NON-CORE SUBUNIT NAF1"/>
    <property type="match status" value="1"/>
</dbReference>
<organism evidence="10 11">
    <name type="scientific">Malus domestica</name>
    <name type="common">Apple</name>
    <name type="synonym">Pyrus malus</name>
    <dbReference type="NCBI Taxonomy" id="3750"/>
    <lineage>
        <taxon>Eukaryota</taxon>
        <taxon>Viridiplantae</taxon>
        <taxon>Streptophyta</taxon>
        <taxon>Embryophyta</taxon>
        <taxon>Tracheophyta</taxon>
        <taxon>Spermatophyta</taxon>
        <taxon>Magnoliopsida</taxon>
        <taxon>eudicotyledons</taxon>
        <taxon>Gunneridae</taxon>
        <taxon>Pentapetalae</taxon>
        <taxon>rosids</taxon>
        <taxon>fabids</taxon>
        <taxon>Rosales</taxon>
        <taxon>Rosaceae</taxon>
        <taxon>Amygdaloideae</taxon>
        <taxon>Maleae</taxon>
        <taxon>Malus</taxon>
    </lineage>
</organism>
<comment type="caution">
    <text evidence="10">The sequence shown here is derived from an EMBL/GenBank/DDBJ whole genome shotgun (WGS) entry which is preliminary data.</text>
</comment>
<dbReference type="STRING" id="3750.A0A498J557"/>
<dbReference type="InterPro" id="IPR007504">
    <property type="entry name" value="H/ACA_rnp_Gar1/Naf1"/>
</dbReference>
<dbReference type="Pfam" id="PF04410">
    <property type="entry name" value="Gar1"/>
    <property type="match status" value="1"/>
</dbReference>
<feature type="compositionally biased region" description="Polar residues" evidence="9">
    <location>
        <begin position="485"/>
        <end position="501"/>
    </location>
</feature>
<dbReference type="GO" id="GO:0000493">
    <property type="term" value="P:box H/ACA snoRNP assembly"/>
    <property type="evidence" value="ECO:0007669"/>
    <property type="project" value="InterPro"/>
</dbReference>
<dbReference type="EMBL" id="RDQH01000335">
    <property type="protein sequence ID" value="RXH89845.1"/>
    <property type="molecule type" value="Genomic_DNA"/>
</dbReference>
<accession>A0A498J557</accession>
<keyword evidence="5" id="KW-0698">rRNA processing</keyword>
<dbReference type="SUPFAM" id="SSF50447">
    <property type="entry name" value="Translation proteins"/>
    <property type="match status" value="1"/>
</dbReference>
<dbReference type="FunFam" id="2.40.10.230:FF:000002">
    <property type="entry name" value="H/ACA ribonucleoprotein complex non-core subunit NAF1"/>
    <property type="match status" value="1"/>
</dbReference>
<dbReference type="Gene3D" id="2.40.10.230">
    <property type="entry name" value="Probable tRNA pseudouridine synthase domain"/>
    <property type="match status" value="1"/>
</dbReference>
<feature type="region of interest" description="Disordered" evidence="9">
    <location>
        <begin position="124"/>
        <end position="266"/>
    </location>
</feature>
<keyword evidence="11" id="KW-1185">Reference proteome</keyword>
<feature type="compositionally biased region" description="Polar residues" evidence="9">
    <location>
        <begin position="541"/>
        <end position="556"/>
    </location>
</feature>
<dbReference type="GO" id="GO:0003723">
    <property type="term" value="F:RNA binding"/>
    <property type="evidence" value="ECO:0007669"/>
    <property type="project" value="UniProtKB-KW"/>
</dbReference>
<evidence type="ECO:0000313" key="11">
    <source>
        <dbReference type="Proteomes" id="UP000290289"/>
    </source>
</evidence>
<feature type="compositionally biased region" description="Low complexity" evidence="9">
    <location>
        <begin position="200"/>
        <end position="212"/>
    </location>
</feature>
<feature type="compositionally biased region" description="Low complexity" evidence="9">
    <location>
        <begin position="508"/>
        <end position="518"/>
    </location>
</feature>
<evidence type="ECO:0000256" key="8">
    <source>
        <dbReference type="ARBA" id="ARBA00023242"/>
    </source>
</evidence>
<gene>
    <name evidence="10" type="ORF">DVH24_032202</name>
</gene>
<reference evidence="10 11" key="1">
    <citation type="submission" date="2018-10" db="EMBL/GenBank/DDBJ databases">
        <title>A high-quality apple genome assembly.</title>
        <authorList>
            <person name="Hu J."/>
        </authorList>
    </citation>
    <scope>NUCLEOTIDE SEQUENCE [LARGE SCALE GENOMIC DNA]</scope>
    <source>
        <strain evidence="11">cv. HFTH1</strain>
        <tissue evidence="10">Young leaf</tissue>
    </source>
</reference>
<dbReference type="InterPro" id="IPR009000">
    <property type="entry name" value="Transl_B-barrel_sf"/>
</dbReference>
<evidence type="ECO:0000256" key="5">
    <source>
        <dbReference type="ARBA" id="ARBA00022552"/>
    </source>
</evidence>
<feature type="compositionally biased region" description="Polar residues" evidence="9">
    <location>
        <begin position="706"/>
        <end position="719"/>
    </location>
</feature>
<keyword evidence="7" id="KW-0694">RNA-binding</keyword>
<evidence type="ECO:0000256" key="7">
    <source>
        <dbReference type="ARBA" id="ARBA00022884"/>
    </source>
</evidence>
<evidence type="ECO:0000256" key="4">
    <source>
        <dbReference type="ARBA" id="ARBA00022517"/>
    </source>
</evidence>
<comment type="subcellular location">
    <subcellularLocation>
        <location evidence="1">Nucleus</location>
    </subcellularLocation>
</comment>
<feature type="region of interest" description="Disordered" evidence="9">
    <location>
        <begin position="15"/>
        <end position="34"/>
    </location>
</feature>
<dbReference type="Proteomes" id="UP000290289">
    <property type="component" value="Chromosome 9"/>
</dbReference>
<dbReference type="GO" id="GO:0005634">
    <property type="term" value="C:nucleus"/>
    <property type="evidence" value="ECO:0007669"/>
    <property type="project" value="UniProtKB-SubCell"/>
</dbReference>
<dbReference type="GO" id="GO:0001522">
    <property type="term" value="P:pseudouridine synthesis"/>
    <property type="evidence" value="ECO:0007669"/>
    <property type="project" value="InterPro"/>
</dbReference>
<proteinExistence type="inferred from homology"/>
<feature type="compositionally biased region" description="Basic and acidic residues" evidence="9">
    <location>
        <begin position="157"/>
        <end position="169"/>
    </location>
</feature>
<feature type="compositionally biased region" description="Basic residues" evidence="9">
    <location>
        <begin position="720"/>
        <end position="742"/>
    </location>
</feature>
<feature type="compositionally biased region" description="Acidic residues" evidence="9">
    <location>
        <begin position="232"/>
        <end position="245"/>
    </location>
</feature>
<feature type="compositionally biased region" description="Acidic residues" evidence="9">
    <location>
        <begin position="213"/>
        <end position="222"/>
    </location>
</feature>
<sequence length="742" mass="79645">MVGLIPQLTLEDLERASKPKNLKDPPDPVDPRDLSVADSFLDFDSIEDWFKNIPSSDMAETGQVKADAVEAEYLGGGLEPAGGGSVPIDCGSGCVVKLEGQLLENSGCSIAEELGKVNLLGGCEESSVLDGRNGVKSEIVTRDIVEMEPVSNENESEVSKSKFEGETRVGSEMVSGNGGKSGAGNSESESESSESESESSESSSSSSESGSSSDDDSSDDDEKENRKGEMNVEVEESDEGGEMEEGEIRDADGGEKEDTTFDKDNEIVDDEDEDELVAWTDAETFDEGDGDEDDLGDLKGPIRSKNELEVLPPIPPVEVTLQPHHQTQPVGVVLSVLGTQVIVEGVKKHNPLNEGSILWITESRSPLGLIDEIFGPVIQPYYVVRYNSESEIPSGIQAGTLISFVPEFADHVLNNKDVYKKGYDASGANDEEISDEAEFSDDEKEAEYRRMQKMSKRGMSDQNAGNKKYNRKKGKNKPGPWNSGQPSPQKAPTGAGQQPPNQHHLHFSPAAPSSSAVSQGLASGTGLVPPFPAPTPPARINATSNGLWTNGTSFQPQNTSFPNGFINNSLPCLPQYNPQYSYQMSIPNRMPFYQQAGAVLPGQQLNAFTGPAYSQGMVGQHGFNQAAFGIGLQGQPIPGQQFNAFAGPMYPQGLVGQLGFNENAFGMGLLGQPTHPMFNAEQGMPSNGLRAEQNHNMPLPVANAGNLDSQQFSRGASSNRGRRPSHRGGRHFGRGRGRQQSR</sequence>
<comment type="similarity">
    <text evidence="2">Belongs to the NAF1 family.</text>
</comment>